<protein>
    <recommendedName>
        <fullName evidence="3">HTH tetR-type domain-containing protein</fullName>
    </recommendedName>
</protein>
<dbReference type="AlphaFoldDB" id="E6LQK1"/>
<evidence type="ECO:0000256" key="2">
    <source>
        <dbReference type="PROSITE-ProRule" id="PRU00335"/>
    </source>
</evidence>
<dbReference type="InterPro" id="IPR009057">
    <property type="entry name" value="Homeodomain-like_sf"/>
</dbReference>
<dbReference type="InterPro" id="IPR050624">
    <property type="entry name" value="HTH-type_Tx_Regulator"/>
</dbReference>
<comment type="caution">
    <text evidence="4">The sequence shown here is derived from an EMBL/GenBank/DDBJ whole genome shotgun (WGS) entry which is preliminary data.</text>
</comment>
<dbReference type="EMBL" id="AEPW01000087">
    <property type="protein sequence ID" value="EFU75876.1"/>
    <property type="molecule type" value="Genomic_DNA"/>
</dbReference>
<dbReference type="PROSITE" id="PS50977">
    <property type="entry name" value="HTH_TETR_2"/>
    <property type="match status" value="1"/>
</dbReference>
<feature type="DNA-binding region" description="H-T-H motif" evidence="2">
    <location>
        <begin position="50"/>
        <end position="69"/>
    </location>
</feature>
<keyword evidence="1 2" id="KW-0238">DNA-binding</keyword>
<gene>
    <name evidence="4" type="ORF">HMPREF0381_2236</name>
</gene>
<dbReference type="SUPFAM" id="SSF46689">
    <property type="entry name" value="Homeodomain-like"/>
    <property type="match status" value="1"/>
</dbReference>
<dbReference type="PANTHER" id="PTHR43479:SF7">
    <property type="entry name" value="TETR-FAMILY TRANSCRIPTIONAL REGULATOR"/>
    <property type="match status" value="1"/>
</dbReference>
<dbReference type="HOGENOM" id="CLU_087539_0_0_9"/>
<dbReference type="PANTHER" id="PTHR43479">
    <property type="entry name" value="ACREF/ENVCD OPERON REPRESSOR-RELATED"/>
    <property type="match status" value="1"/>
</dbReference>
<dbReference type="Gene3D" id="1.10.357.10">
    <property type="entry name" value="Tetracycline Repressor, domain 2"/>
    <property type="match status" value="1"/>
</dbReference>
<dbReference type="InterPro" id="IPR039532">
    <property type="entry name" value="TetR_C_Firmicutes"/>
</dbReference>
<evidence type="ECO:0000313" key="5">
    <source>
        <dbReference type="Proteomes" id="UP000003434"/>
    </source>
</evidence>
<proteinExistence type="predicted"/>
<evidence type="ECO:0000256" key="1">
    <source>
        <dbReference type="ARBA" id="ARBA00023125"/>
    </source>
</evidence>
<evidence type="ECO:0000313" key="4">
    <source>
        <dbReference type="EMBL" id="EFU75876.1"/>
    </source>
</evidence>
<dbReference type="Proteomes" id="UP000003434">
    <property type="component" value="Unassembled WGS sequence"/>
</dbReference>
<name>E6LQK1_9FIRM</name>
<dbReference type="GO" id="GO:0003677">
    <property type="term" value="F:DNA binding"/>
    <property type="evidence" value="ECO:0007669"/>
    <property type="project" value="UniProtKB-UniRule"/>
</dbReference>
<dbReference type="InterPro" id="IPR001647">
    <property type="entry name" value="HTH_TetR"/>
</dbReference>
<reference evidence="4 5" key="1">
    <citation type="submission" date="2010-12" db="EMBL/GenBank/DDBJ databases">
        <authorList>
            <person name="Muzny D."/>
            <person name="Qin X."/>
            <person name="Deng J."/>
            <person name="Jiang H."/>
            <person name="Liu Y."/>
            <person name="Qu J."/>
            <person name="Song X.-Z."/>
            <person name="Zhang L."/>
            <person name="Thornton R."/>
            <person name="Coyle M."/>
            <person name="Francisco L."/>
            <person name="Jackson L."/>
            <person name="Javaid M."/>
            <person name="Korchina V."/>
            <person name="Kovar C."/>
            <person name="Mata R."/>
            <person name="Mathew T."/>
            <person name="Ngo R."/>
            <person name="Nguyen L."/>
            <person name="Nguyen N."/>
            <person name="Okwuonu G."/>
            <person name="Ongeri F."/>
            <person name="Pham C."/>
            <person name="Simmons D."/>
            <person name="Wilczek-Boney K."/>
            <person name="Hale W."/>
            <person name="Jakkamsetti A."/>
            <person name="Pham P."/>
            <person name="Ruth R."/>
            <person name="San Lucas F."/>
            <person name="Warren J."/>
            <person name="Zhang J."/>
            <person name="Zhao Z."/>
            <person name="Zhou C."/>
            <person name="Zhu D."/>
            <person name="Lee S."/>
            <person name="Bess C."/>
            <person name="Blankenburg K."/>
            <person name="Forbes L."/>
            <person name="Fu Q."/>
            <person name="Gubbala S."/>
            <person name="Hirani K."/>
            <person name="Jayaseelan J.C."/>
            <person name="Lara F."/>
            <person name="Munidasa M."/>
            <person name="Palculict T."/>
            <person name="Patil S."/>
            <person name="Pu L.-L."/>
            <person name="Saada N."/>
            <person name="Tang L."/>
            <person name="Weissenberger G."/>
            <person name="Zhu Y."/>
            <person name="Hemphill L."/>
            <person name="Shang Y."/>
            <person name="Youmans B."/>
            <person name="Ayvaz T."/>
            <person name="Ross M."/>
            <person name="Santibanez J."/>
            <person name="Aqrawi P."/>
            <person name="Gross S."/>
            <person name="Joshi V."/>
            <person name="Fowler G."/>
            <person name="Nazareth L."/>
            <person name="Reid J."/>
            <person name="Worley K."/>
            <person name="Petrosino J."/>
            <person name="Highlander S."/>
            <person name="Gibbs R."/>
        </authorList>
    </citation>
    <scope>NUCLEOTIDE SEQUENCE [LARGE SCALE GENOMIC DNA]</scope>
    <source>
        <strain evidence="4 5">DSM 3986</strain>
    </source>
</reference>
<dbReference type="eggNOG" id="COG1309">
    <property type="taxonomic scope" value="Bacteria"/>
</dbReference>
<accession>E6LQK1</accession>
<sequence length="206" mass="24282">MLINIKINYIMSFGGIMNEQTLDRRVRKTRTQLRKCLSILLETKKIQNITVKELAQMADINRGTFYLHYKDVYDLLDHIQKDLLRDFENILTTIAPDTDNLVPFIEALFLFIYRNKDMSKIFLHEDLEASFSSELRSKLQICVFNKYKAFIKQKNMPYFELYYDFIISGTIGLLVRWVDSEFQMSPHELAVLTNSFIQSGLTNIIK</sequence>
<organism evidence="4 5">
    <name type="scientific">Lachnoanaerobaculum saburreum DSM 3986</name>
    <dbReference type="NCBI Taxonomy" id="887325"/>
    <lineage>
        <taxon>Bacteria</taxon>
        <taxon>Bacillati</taxon>
        <taxon>Bacillota</taxon>
        <taxon>Clostridia</taxon>
        <taxon>Lachnospirales</taxon>
        <taxon>Lachnospiraceae</taxon>
        <taxon>Lachnoanaerobaculum</taxon>
    </lineage>
</organism>
<dbReference type="Pfam" id="PF14278">
    <property type="entry name" value="TetR_C_8"/>
    <property type="match status" value="1"/>
</dbReference>
<feature type="domain" description="HTH tetR-type" evidence="3">
    <location>
        <begin position="27"/>
        <end position="87"/>
    </location>
</feature>
<evidence type="ECO:0000259" key="3">
    <source>
        <dbReference type="PROSITE" id="PS50977"/>
    </source>
</evidence>